<dbReference type="SMART" id="SM00233">
    <property type="entry name" value="PH"/>
    <property type="match status" value="1"/>
</dbReference>
<dbReference type="SUPFAM" id="SSF50729">
    <property type="entry name" value="PH domain-like"/>
    <property type="match status" value="1"/>
</dbReference>
<dbReference type="AlphaFoldDB" id="A0A8S1H4H3"/>
<evidence type="ECO:0000259" key="5">
    <source>
        <dbReference type="PROSITE" id="PS50003"/>
    </source>
</evidence>
<dbReference type="InterPro" id="IPR004012">
    <property type="entry name" value="Run_dom"/>
</dbReference>
<dbReference type="CDD" id="cd00821">
    <property type="entry name" value="PH"/>
    <property type="match status" value="1"/>
</dbReference>
<dbReference type="PANTHER" id="PTHR46556:SF1">
    <property type="entry name" value="PLECKSTRIN HOMOLOGY DOMAIN-CONTAINING FAMILY M MEMBER 2"/>
    <property type="match status" value="1"/>
</dbReference>
<dbReference type="GO" id="GO:0007030">
    <property type="term" value="P:Golgi organization"/>
    <property type="evidence" value="ECO:0007669"/>
    <property type="project" value="TreeGrafter"/>
</dbReference>
<feature type="domain" description="PH" evidence="5">
    <location>
        <begin position="518"/>
        <end position="621"/>
    </location>
</feature>
<dbReference type="InterPro" id="IPR057288">
    <property type="entry name" value="PH_PLEKHM2"/>
</dbReference>
<keyword evidence="8" id="KW-1185">Reference proteome</keyword>
<dbReference type="Pfam" id="PF23142">
    <property type="entry name" value="PH_PLEKHM2"/>
    <property type="match status" value="1"/>
</dbReference>
<dbReference type="InterPro" id="IPR011993">
    <property type="entry name" value="PH-like_dom_sf"/>
</dbReference>
<feature type="domain" description="RUN" evidence="6">
    <location>
        <begin position="42"/>
        <end position="166"/>
    </location>
</feature>
<dbReference type="Gene3D" id="1.20.58.900">
    <property type="match status" value="1"/>
</dbReference>
<dbReference type="InterPro" id="IPR053015">
    <property type="entry name" value="PH_domain-containing_M2"/>
</dbReference>
<dbReference type="Pfam" id="PF00169">
    <property type="entry name" value="PH"/>
    <property type="match status" value="1"/>
</dbReference>
<name>A0A8S1H4H3_9PELO</name>
<evidence type="ECO:0000256" key="2">
    <source>
        <dbReference type="ARBA" id="ARBA00004656"/>
    </source>
</evidence>
<keyword evidence="3" id="KW-0963">Cytoplasm</keyword>
<evidence type="ECO:0000259" key="6">
    <source>
        <dbReference type="PROSITE" id="PS50826"/>
    </source>
</evidence>
<accession>A0A8S1H4H3</accession>
<evidence type="ECO:0008006" key="9">
    <source>
        <dbReference type="Google" id="ProtNLM"/>
    </source>
</evidence>
<protein>
    <recommendedName>
        <fullName evidence="9">PH domain-containing protein</fullName>
    </recommendedName>
</protein>
<dbReference type="InterPro" id="IPR037213">
    <property type="entry name" value="Run_dom_sf"/>
</dbReference>
<dbReference type="GO" id="GO:0032418">
    <property type="term" value="P:lysosome localization"/>
    <property type="evidence" value="ECO:0007669"/>
    <property type="project" value="TreeGrafter"/>
</dbReference>
<evidence type="ECO:0000256" key="4">
    <source>
        <dbReference type="ARBA" id="ARBA00023228"/>
    </source>
</evidence>
<evidence type="ECO:0000313" key="8">
    <source>
        <dbReference type="Proteomes" id="UP000835052"/>
    </source>
</evidence>
<evidence type="ECO:0000256" key="3">
    <source>
        <dbReference type="ARBA" id="ARBA00022490"/>
    </source>
</evidence>
<dbReference type="PROSITE" id="PS50826">
    <property type="entry name" value="RUN"/>
    <property type="match status" value="1"/>
</dbReference>
<proteinExistence type="predicted"/>
<dbReference type="EMBL" id="CAJGYM010000016">
    <property type="protein sequence ID" value="CAD6190619.1"/>
    <property type="molecule type" value="Genomic_DNA"/>
</dbReference>
<dbReference type="Proteomes" id="UP000835052">
    <property type="component" value="Unassembled WGS sequence"/>
</dbReference>
<dbReference type="GO" id="GO:0019894">
    <property type="term" value="F:kinesin binding"/>
    <property type="evidence" value="ECO:0007669"/>
    <property type="project" value="TreeGrafter"/>
</dbReference>
<dbReference type="PANTHER" id="PTHR46556">
    <property type="entry name" value="PLECKSTRIN HOMOLOGY DOMAIN-CONTAINING FAMILY M MEMBER 2"/>
    <property type="match status" value="1"/>
</dbReference>
<dbReference type="PROSITE" id="PS50003">
    <property type="entry name" value="PH_DOMAIN"/>
    <property type="match status" value="1"/>
</dbReference>
<dbReference type="GO" id="GO:0005765">
    <property type="term" value="C:lysosomal membrane"/>
    <property type="evidence" value="ECO:0007669"/>
    <property type="project" value="UniProtKB-SubCell"/>
</dbReference>
<comment type="subcellular location">
    <subcellularLocation>
        <location evidence="1">Cytoplasm</location>
    </subcellularLocation>
    <subcellularLocation>
        <location evidence="2">Lysosome membrane</location>
    </subcellularLocation>
</comment>
<organism evidence="7 8">
    <name type="scientific">Caenorhabditis auriculariae</name>
    <dbReference type="NCBI Taxonomy" id="2777116"/>
    <lineage>
        <taxon>Eukaryota</taxon>
        <taxon>Metazoa</taxon>
        <taxon>Ecdysozoa</taxon>
        <taxon>Nematoda</taxon>
        <taxon>Chromadorea</taxon>
        <taxon>Rhabditida</taxon>
        <taxon>Rhabditina</taxon>
        <taxon>Rhabditomorpha</taxon>
        <taxon>Rhabditoidea</taxon>
        <taxon>Rhabditidae</taxon>
        <taxon>Peloderinae</taxon>
        <taxon>Caenorhabditis</taxon>
    </lineage>
</organism>
<gene>
    <name evidence="7" type="ORF">CAUJ_LOCUS6538</name>
</gene>
<dbReference type="OrthoDB" id="9983817at2759"/>
<dbReference type="GO" id="GO:0032880">
    <property type="term" value="P:regulation of protein localization"/>
    <property type="evidence" value="ECO:0007669"/>
    <property type="project" value="TreeGrafter"/>
</dbReference>
<dbReference type="InterPro" id="IPR001849">
    <property type="entry name" value="PH_domain"/>
</dbReference>
<evidence type="ECO:0000256" key="1">
    <source>
        <dbReference type="ARBA" id="ARBA00004496"/>
    </source>
</evidence>
<comment type="caution">
    <text evidence="7">The sequence shown here is derived from an EMBL/GenBank/DDBJ whole genome shotgun (WGS) entry which is preliminary data.</text>
</comment>
<evidence type="ECO:0000313" key="7">
    <source>
        <dbReference type="EMBL" id="CAD6190619.1"/>
    </source>
</evidence>
<sequence length="759" mass="86324">MYHLAAPTIRPPVRSSRRQHSVLQLKITELVDKVLKETEVVDTDNAVGKKLFNAMDAFFSHGLLSGDNAYWRCIRQFMPRAEVAMLIAESGDANDRYLSISWLKSAFNKGTLHFQMISFCNSANLIFFDNFYHNDACVKNRGLLEAVTNLIEPLQTVQFAFYSTRAMREEPMTAVIVETTVVERSSRSVAMHRKVEAEPSDTAPNRSPSEIPDLLNKLTTQMQSALLDELVRSRRIRLNSELLQAQKQFDDLYSQSSEEQTSSVPETQEKLEDVLVKTMSHVNMEALQGRSLDKVLTEEPVDLEQDYACQLTETEISLKQGDILQLAISIFEIQSERVIQAFVVVNKFFSVPLDIQYMVITNFNIYLLSRVQKTDSAETEPHLQSYFVRDAQIPHDALQGIKLAFDNLSIYFYANEDRHFSIFPDRENNELVNQEQSYSFHIGSLVAGESISHAIVEAVSHSSFEQKLDIKRDFHVEYLYMFLPSLTREVGQNMGEIMSMSLCFWAEKDISDEKLAGPDNLKGYLYRKNISPLTNWLKKSSDHLDQKYCMLSGTKLYVFVDSSCKEGVMIVDLTNGVELIVEEKKHDNIFVIKTQSTLWQFTAPSREEHARWIAGIAMIVDAKASSSDMIPSLLVVTENKVIVAQEGEKVWADGFVRTLVSIPKEEIVSGWVVSSTNEPDNRLAPGSEVIVLVQNPDLAHMLYFRTGSEVNRLANFFRSEWGYDMERATVINAETRIGKAFGALFRATADPWYQVRNTV</sequence>
<dbReference type="SUPFAM" id="SSF140741">
    <property type="entry name" value="RUN domain-like"/>
    <property type="match status" value="1"/>
</dbReference>
<reference evidence="7" key="1">
    <citation type="submission" date="2020-10" db="EMBL/GenBank/DDBJ databases">
        <authorList>
            <person name="Kikuchi T."/>
        </authorList>
    </citation>
    <scope>NUCLEOTIDE SEQUENCE</scope>
    <source>
        <strain evidence="7">NKZ352</strain>
    </source>
</reference>
<dbReference type="GO" id="GO:0010008">
    <property type="term" value="C:endosome membrane"/>
    <property type="evidence" value="ECO:0007669"/>
    <property type="project" value="TreeGrafter"/>
</dbReference>
<dbReference type="Gene3D" id="2.30.29.30">
    <property type="entry name" value="Pleckstrin-homology domain (PH domain)/Phosphotyrosine-binding domain (PTB)"/>
    <property type="match status" value="1"/>
</dbReference>
<keyword evidence="4" id="KW-0458">Lysosome</keyword>